<dbReference type="InterPro" id="IPR024537">
    <property type="entry name" value="DUF3322"/>
</dbReference>
<accession>A0A7V8V7H5</accession>
<keyword evidence="4" id="KW-1185">Reference proteome</keyword>
<name>A0A7V8V7H5_9BACT</name>
<evidence type="ECO:0008006" key="5">
    <source>
        <dbReference type="Google" id="ProtNLM"/>
    </source>
</evidence>
<dbReference type="EMBL" id="JABRWO010000009">
    <property type="protein sequence ID" value="MBA2116096.1"/>
    <property type="molecule type" value="Genomic_DNA"/>
</dbReference>
<dbReference type="RefSeq" id="WP_207397523.1">
    <property type="nucleotide sequence ID" value="NZ_JABRWO010000009.1"/>
</dbReference>
<evidence type="ECO:0000259" key="2">
    <source>
        <dbReference type="Pfam" id="PF11795"/>
    </source>
</evidence>
<feature type="domain" description="DUF3322" evidence="2">
    <location>
        <begin position="4"/>
        <end position="183"/>
    </location>
</feature>
<evidence type="ECO:0000313" key="4">
    <source>
        <dbReference type="Proteomes" id="UP000551616"/>
    </source>
</evidence>
<proteinExistence type="predicted"/>
<protein>
    <recommendedName>
        <fullName evidence="5">Wadjet protein JetD C-terminal domain-containing protein</fullName>
    </recommendedName>
</protein>
<evidence type="ECO:0000313" key="3">
    <source>
        <dbReference type="EMBL" id="MBA2116096.1"/>
    </source>
</evidence>
<dbReference type="Pfam" id="PF09983">
    <property type="entry name" value="JetD_C"/>
    <property type="match status" value="1"/>
</dbReference>
<reference evidence="3 4" key="1">
    <citation type="submission" date="2020-05" db="EMBL/GenBank/DDBJ databases">
        <title>Bremerella alba sp. nov., a novel planctomycete isolated from the surface of the macroalga Fucus spiralis.</title>
        <authorList>
            <person name="Godinho O."/>
            <person name="Botelho R."/>
            <person name="Albuquerque L."/>
            <person name="Wiegand S."/>
            <person name="Da Costa M.S."/>
            <person name="Lobo-Da-Cunha A."/>
            <person name="Jogler C."/>
            <person name="Lage O.M."/>
        </authorList>
    </citation>
    <scope>NUCLEOTIDE SEQUENCE [LARGE SCALE GENOMIC DNA]</scope>
    <source>
        <strain evidence="3 4">FF15</strain>
    </source>
</reference>
<dbReference type="InterPro" id="IPR024534">
    <property type="entry name" value="JetD_C"/>
</dbReference>
<dbReference type="AlphaFoldDB" id="A0A7V8V7H5"/>
<organism evidence="3 4">
    <name type="scientific">Bremerella alba</name>
    <dbReference type="NCBI Taxonomy" id="980252"/>
    <lineage>
        <taxon>Bacteria</taxon>
        <taxon>Pseudomonadati</taxon>
        <taxon>Planctomycetota</taxon>
        <taxon>Planctomycetia</taxon>
        <taxon>Pirellulales</taxon>
        <taxon>Pirellulaceae</taxon>
        <taxon>Bremerella</taxon>
    </lineage>
</organism>
<sequence length="385" mass="44766">MIRPDEVKQKAVNLYPKWQQAWLNDEPFFPRSIPCDRTLDENLAVARASILALKTNSKEILGYGYTVHWKERNSRQHGKNLFPERIEIESEEDFLQLIGKQKEFDSFKSAVRAIRDHYPQLIPWIRSHRRSFIAVTESLTGLLSVIDYLVKNPRPNCFARELPLPVDTKFVEREQKTLRPWLDLVLPPHAIRADEEHFFRRFGVRYAEPQIHVRFLDEHIRQIARSPWAECSVPLHSLAQKPLPGERVLLVENKINLLTLPPVANCIAIGGLGNSVTDLRYVTWLNEREVWYWGDIDVEGFEILSRLRVFLPETHSMMMDNFTVTTWAGSIGGQGNLRRGGTLRNLTTQESLAYQVCSEENLRVEQERLPQSFVNRTLNDIFLET</sequence>
<dbReference type="Proteomes" id="UP000551616">
    <property type="component" value="Unassembled WGS sequence"/>
</dbReference>
<dbReference type="Pfam" id="PF11795">
    <property type="entry name" value="DUF3322"/>
    <property type="match status" value="1"/>
</dbReference>
<comment type="caution">
    <text evidence="3">The sequence shown here is derived from an EMBL/GenBank/DDBJ whole genome shotgun (WGS) entry which is preliminary data.</text>
</comment>
<evidence type="ECO:0000259" key="1">
    <source>
        <dbReference type="Pfam" id="PF09983"/>
    </source>
</evidence>
<feature type="domain" description="Wadjet protein JetD C-terminal" evidence="1">
    <location>
        <begin position="203"/>
        <end position="377"/>
    </location>
</feature>
<gene>
    <name evidence="3" type="ORF">HOV93_32850</name>
</gene>